<evidence type="ECO:0000256" key="4">
    <source>
        <dbReference type="ARBA" id="ARBA00022746"/>
    </source>
</evidence>
<dbReference type="EMBL" id="CP061813">
    <property type="protein sequence ID" value="QOD59631.1"/>
    <property type="molecule type" value="Genomic_DNA"/>
</dbReference>
<feature type="transmembrane region" description="Helical" evidence="8">
    <location>
        <begin position="72"/>
        <end position="91"/>
    </location>
</feature>
<evidence type="ECO:0000313" key="11">
    <source>
        <dbReference type="Proteomes" id="UP000516764"/>
    </source>
</evidence>
<keyword evidence="4" id="KW-0125">Carotenoid biosynthesis</keyword>
<comment type="subcellular location">
    <subcellularLocation>
        <location evidence="1">Membrane</location>
        <topology evidence="1">Multi-pass membrane protein</topology>
    </subcellularLocation>
</comment>
<feature type="transmembrane region" description="Helical" evidence="8">
    <location>
        <begin position="129"/>
        <end position="148"/>
    </location>
</feature>
<evidence type="ECO:0000256" key="8">
    <source>
        <dbReference type="SAM" id="Phobius"/>
    </source>
</evidence>
<evidence type="ECO:0000259" key="9">
    <source>
        <dbReference type="Pfam" id="PF18916"/>
    </source>
</evidence>
<comment type="pathway">
    <text evidence="2">Carotenoid biosynthesis.</text>
</comment>
<evidence type="ECO:0000256" key="5">
    <source>
        <dbReference type="ARBA" id="ARBA00022989"/>
    </source>
</evidence>
<dbReference type="AlphaFoldDB" id="A0A7L8ACB9"/>
<protein>
    <recommendedName>
        <fullName evidence="9">Lycopene cyclase domain-containing protein</fullName>
    </recommendedName>
</protein>
<keyword evidence="6 8" id="KW-0472">Membrane</keyword>
<keyword evidence="7" id="KW-0413">Isomerase</keyword>
<name>A0A7L8ACB9_9FLAO</name>
<accession>A0A7L8ACB9</accession>
<dbReference type="GO" id="GO:0016020">
    <property type="term" value="C:membrane"/>
    <property type="evidence" value="ECO:0007669"/>
    <property type="project" value="UniProtKB-SubCell"/>
</dbReference>
<proteinExistence type="predicted"/>
<dbReference type="Proteomes" id="UP000516764">
    <property type="component" value="Chromosome"/>
</dbReference>
<feature type="transmembrane region" description="Helical" evidence="8">
    <location>
        <begin position="176"/>
        <end position="192"/>
    </location>
</feature>
<dbReference type="GO" id="GO:0016872">
    <property type="term" value="F:intramolecular lyase activity"/>
    <property type="evidence" value="ECO:0007669"/>
    <property type="project" value="InterPro"/>
</dbReference>
<evidence type="ECO:0000256" key="3">
    <source>
        <dbReference type="ARBA" id="ARBA00022692"/>
    </source>
</evidence>
<keyword evidence="3 8" id="KW-0812">Transmembrane</keyword>
<evidence type="ECO:0000256" key="7">
    <source>
        <dbReference type="ARBA" id="ARBA00023235"/>
    </source>
</evidence>
<feature type="domain" description="Lycopene cyclase" evidence="9">
    <location>
        <begin position="102"/>
        <end position="192"/>
    </location>
</feature>
<dbReference type="GO" id="GO:0045436">
    <property type="term" value="F:lycopene beta cyclase activity"/>
    <property type="evidence" value="ECO:0007669"/>
    <property type="project" value="UniProtKB-ARBA"/>
</dbReference>
<gene>
    <name evidence="10" type="ORF">H9I45_09690</name>
</gene>
<organism evidence="10 11">
    <name type="scientific">Polaribacter haliotis</name>
    <dbReference type="NCBI Taxonomy" id="1888915"/>
    <lineage>
        <taxon>Bacteria</taxon>
        <taxon>Pseudomonadati</taxon>
        <taxon>Bacteroidota</taxon>
        <taxon>Flavobacteriia</taxon>
        <taxon>Flavobacteriales</taxon>
        <taxon>Flavobacteriaceae</taxon>
    </lineage>
</organism>
<reference evidence="10 11" key="1">
    <citation type="journal article" date="2016" name="Int. J. Syst. Evol. Microbiol.">
        <title>Polaribacter haliotis sp. nov., isolated from the gut of abalone Haliotis discus hannai.</title>
        <authorList>
            <person name="Kim Y.O."/>
            <person name="Park I.S."/>
            <person name="Park S."/>
            <person name="Nam B.H."/>
            <person name="Park J.M."/>
            <person name="Kim D.G."/>
            <person name="Yoon J.H."/>
        </authorList>
    </citation>
    <scope>NUCLEOTIDE SEQUENCE [LARGE SCALE GENOMIC DNA]</scope>
    <source>
        <strain evidence="10 11">KCTC 52418</strain>
    </source>
</reference>
<feature type="transmembrane region" description="Helical" evidence="8">
    <location>
        <begin position="42"/>
        <end position="60"/>
    </location>
</feature>
<feature type="transmembrane region" description="Helical" evidence="8">
    <location>
        <begin position="97"/>
        <end position="117"/>
    </location>
</feature>
<dbReference type="RefSeq" id="WP_140422786.1">
    <property type="nucleotide sequence ID" value="NZ_CP061813.1"/>
</dbReference>
<dbReference type="OrthoDB" id="820814at2"/>
<evidence type="ECO:0000256" key="1">
    <source>
        <dbReference type="ARBA" id="ARBA00004141"/>
    </source>
</evidence>
<evidence type="ECO:0000256" key="6">
    <source>
        <dbReference type="ARBA" id="ARBA00023136"/>
    </source>
</evidence>
<evidence type="ECO:0000256" key="2">
    <source>
        <dbReference type="ARBA" id="ARBA00004829"/>
    </source>
</evidence>
<dbReference type="GO" id="GO:0016117">
    <property type="term" value="P:carotenoid biosynthetic process"/>
    <property type="evidence" value="ECO:0007669"/>
    <property type="project" value="UniProtKB-KW"/>
</dbReference>
<sequence>MMIFGLIMAPFGTFMEEVWHLKDYWDPPYLIHFPYFILEDTIFSFLITGISVGIYDFFFVKGYEVLNNKKKIHTYAGVILLIAEILILLLFTNYLGYNSIIVCSFSFMLFAFLMILLRRDLLLPSLLSGIFILIIIIPTYSVLVNYLSPNYVDNYFFLTETNLGKTVLGNIPLTEIFWYFSWGCCGSILYDFQRNYKKIGKK</sequence>
<dbReference type="KEGG" id="phal:H9I45_09690"/>
<keyword evidence="5 8" id="KW-1133">Transmembrane helix</keyword>
<keyword evidence="11" id="KW-1185">Reference proteome</keyword>
<evidence type="ECO:0000313" key="10">
    <source>
        <dbReference type="EMBL" id="QOD59631.1"/>
    </source>
</evidence>
<dbReference type="Pfam" id="PF18916">
    <property type="entry name" value="Lycopene_cyc"/>
    <property type="match status" value="1"/>
</dbReference>
<dbReference type="InterPro" id="IPR017825">
    <property type="entry name" value="Lycopene_cyclase_dom"/>
</dbReference>